<feature type="binding site" evidence="16">
    <location>
        <position position="188"/>
    </location>
    <ligand>
        <name>substrate</name>
    </ligand>
</feature>
<dbReference type="SUPFAM" id="SSF53067">
    <property type="entry name" value="Actin-like ATPase domain"/>
    <property type="match status" value="2"/>
</dbReference>
<evidence type="ECO:0000256" key="16">
    <source>
        <dbReference type="HAMAP-Rule" id="MF_01274"/>
    </source>
</evidence>
<comment type="cofactor">
    <cofactor evidence="16">
        <name>NH4(+)</name>
        <dbReference type="ChEBI" id="CHEBI:28938"/>
    </cofactor>
    <cofactor evidence="16">
        <name>K(+)</name>
        <dbReference type="ChEBI" id="CHEBI:29103"/>
    </cofactor>
    <text evidence="16">A monovalent cation. Ammonium or potassium.</text>
</comment>
<keyword evidence="11 16" id="KW-0067">ATP-binding</keyword>
<dbReference type="GO" id="GO:0005737">
    <property type="term" value="C:cytoplasm"/>
    <property type="evidence" value="ECO:0007669"/>
    <property type="project" value="UniProtKB-SubCell"/>
</dbReference>
<keyword evidence="12 16" id="KW-0630">Potassium</keyword>
<evidence type="ECO:0000256" key="14">
    <source>
        <dbReference type="ARBA" id="ARBA00038036"/>
    </source>
</evidence>
<keyword evidence="7 16" id="KW-0963">Cytoplasm</keyword>
<feature type="binding site" evidence="16">
    <location>
        <position position="135"/>
    </location>
    <ligand>
        <name>ATP</name>
        <dbReference type="ChEBI" id="CHEBI:30616"/>
    </ligand>
</feature>
<keyword evidence="18" id="KW-1185">Reference proteome</keyword>
<dbReference type="EC" id="2.7.1.33" evidence="6 16"/>
<sequence length="260" mass="29162">MNLIDREWLALNIGNSRLHWAVFKNDQIQAKWDTPHIVEKTQDLLPYFPSNRISHLINFTNQSKPRNDIDCELWIASVVAKQSNYWSDYPQLYSIQLQDVPIQQLYPTLGIDRALALWGAIQVYGSPVLVIDCGTALTFTGANENNQLVGGAIAPGVRLQFQALGNHTAALPTIEQVATLPNRWATNTVCAIESGILHILLAGIRDFIADWHRQVGESAIVLTGGDANLIAQFLELEQVQVDLDLVFWGMRSLRNHQKML</sequence>
<evidence type="ECO:0000256" key="12">
    <source>
        <dbReference type="ARBA" id="ARBA00022958"/>
    </source>
</evidence>
<evidence type="ECO:0000313" key="17">
    <source>
        <dbReference type="EMBL" id="BAY54423.1"/>
    </source>
</evidence>
<dbReference type="GO" id="GO:0005524">
    <property type="term" value="F:ATP binding"/>
    <property type="evidence" value="ECO:0007669"/>
    <property type="project" value="UniProtKB-UniRule"/>
</dbReference>
<dbReference type="GO" id="GO:0015937">
    <property type="term" value="P:coenzyme A biosynthetic process"/>
    <property type="evidence" value="ECO:0007669"/>
    <property type="project" value="UniProtKB-UniRule"/>
</dbReference>
<feature type="binding site" evidence="16">
    <location>
        <position position="132"/>
    </location>
    <ligand>
        <name>K(+)</name>
        <dbReference type="ChEBI" id="CHEBI:29103"/>
    </ligand>
</feature>
<comment type="subunit">
    <text evidence="5 16">Homodimer.</text>
</comment>
<dbReference type="HAMAP" id="MF_01274">
    <property type="entry name" value="Pantothen_kinase_3"/>
    <property type="match status" value="1"/>
</dbReference>
<feature type="binding site" evidence="16">
    <location>
        <begin position="12"/>
        <end position="19"/>
    </location>
    <ligand>
        <name>ATP</name>
        <dbReference type="ChEBI" id="CHEBI:30616"/>
    </ligand>
</feature>
<evidence type="ECO:0000256" key="4">
    <source>
        <dbReference type="ARBA" id="ARBA00005225"/>
    </source>
</evidence>
<dbReference type="AlphaFoldDB" id="A0A1Z4JCN4"/>
<dbReference type="InterPro" id="IPR043129">
    <property type="entry name" value="ATPase_NBD"/>
</dbReference>
<evidence type="ECO:0000256" key="9">
    <source>
        <dbReference type="ARBA" id="ARBA00022741"/>
    </source>
</evidence>
<dbReference type="Proteomes" id="UP000217895">
    <property type="component" value="Chromosome"/>
</dbReference>
<gene>
    <name evidence="16" type="primary">coaX</name>
    <name evidence="17" type="ORF">NIES2135_12400</name>
</gene>
<keyword evidence="13 16" id="KW-0173">Coenzyme A biosynthesis</keyword>
<dbReference type="Gene3D" id="3.30.420.40">
    <property type="match status" value="1"/>
</dbReference>
<organism evidence="17 18">
    <name type="scientific">Leptolyngbya boryana NIES-2135</name>
    <dbReference type="NCBI Taxonomy" id="1973484"/>
    <lineage>
        <taxon>Bacteria</taxon>
        <taxon>Bacillati</taxon>
        <taxon>Cyanobacteriota</taxon>
        <taxon>Cyanophyceae</taxon>
        <taxon>Leptolyngbyales</taxon>
        <taxon>Leptolyngbyaceae</taxon>
        <taxon>Leptolyngbya group</taxon>
        <taxon>Leptolyngbya</taxon>
    </lineage>
</organism>
<feature type="binding site" evidence="16">
    <location>
        <begin position="110"/>
        <end position="113"/>
    </location>
    <ligand>
        <name>substrate</name>
    </ligand>
</feature>
<comment type="cofactor">
    <cofactor evidence="2">
        <name>K(+)</name>
        <dbReference type="ChEBI" id="CHEBI:29103"/>
    </cofactor>
</comment>
<evidence type="ECO:0000256" key="6">
    <source>
        <dbReference type="ARBA" id="ARBA00012102"/>
    </source>
</evidence>
<dbReference type="NCBIfam" id="TIGR00671">
    <property type="entry name" value="baf"/>
    <property type="match status" value="1"/>
</dbReference>
<evidence type="ECO:0000256" key="3">
    <source>
        <dbReference type="ARBA" id="ARBA00004496"/>
    </source>
</evidence>
<dbReference type="PANTHER" id="PTHR34265:SF1">
    <property type="entry name" value="TYPE III PANTOTHENATE KINASE"/>
    <property type="match status" value="1"/>
</dbReference>
<dbReference type="PANTHER" id="PTHR34265">
    <property type="entry name" value="TYPE III PANTOTHENATE KINASE"/>
    <property type="match status" value="1"/>
</dbReference>
<evidence type="ECO:0000256" key="13">
    <source>
        <dbReference type="ARBA" id="ARBA00022993"/>
    </source>
</evidence>
<reference evidence="17 18" key="1">
    <citation type="submission" date="2017-06" db="EMBL/GenBank/DDBJ databases">
        <title>Genome sequencing of cyanobaciteial culture collection at National Institute for Environmental Studies (NIES).</title>
        <authorList>
            <person name="Hirose Y."/>
            <person name="Shimura Y."/>
            <person name="Fujisawa T."/>
            <person name="Nakamura Y."/>
            <person name="Kawachi M."/>
        </authorList>
    </citation>
    <scope>NUCLEOTIDE SEQUENCE [LARGE SCALE GENOMIC DNA]</scope>
    <source>
        <strain evidence="17 18">NIES-2135</strain>
    </source>
</reference>
<comment type="similarity">
    <text evidence="14 16">Belongs to the type III pantothenate kinase family.</text>
</comment>
<dbReference type="CDD" id="cd24015">
    <property type="entry name" value="ASKHA_NBD_PanK-III"/>
    <property type="match status" value="1"/>
</dbReference>
<dbReference type="UniPathway" id="UPA00241">
    <property type="reaction ID" value="UER00352"/>
</dbReference>
<dbReference type="GO" id="GO:0046872">
    <property type="term" value="F:metal ion binding"/>
    <property type="evidence" value="ECO:0007669"/>
    <property type="project" value="UniProtKB-KW"/>
</dbReference>
<feature type="active site" description="Proton acceptor" evidence="16">
    <location>
        <position position="112"/>
    </location>
</feature>
<accession>A0A1Z4JCN4</accession>
<dbReference type="NCBIfam" id="NF009871">
    <property type="entry name" value="PRK13331.1"/>
    <property type="match status" value="1"/>
</dbReference>
<evidence type="ECO:0000256" key="2">
    <source>
        <dbReference type="ARBA" id="ARBA00001958"/>
    </source>
</evidence>
<keyword evidence="9 16" id="KW-0547">Nucleotide-binding</keyword>
<evidence type="ECO:0000256" key="10">
    <source>
        <dbReference type="ARBA" id="ARBA00022777"/>
    </source>
</evidence>
<dbReference type="GO" id="GO:0004594">
    <property type="term" value="F:pantothenate kinase activity"/>
    <property type="evidence" value="ECO:0007669"/>
    <property type="project" value="UniProtKB-UniRule"/>
</dbReference>
<comment type="function">
    <text evidence="16">Catalyzes the phosphorylation of pantothenate (Pan), the first step in CoA biosynthesis.</text>
</comment>
<name>A0A1Z4JCN4_LEPBY</name>
<feature type="binding site" evidence="16">
    <location>
        <position position="106"/>
    </location>
    <ligand>
        <name>substrate</name>
    </ligand>
</feature>
<evidence type="ECO:0000256" key="8">
    <source>
        <dbReference type="ARBA" id="ARBA00022679"/>
    </source>
</evidence>
<dbReference type="EMBL" id="AP018203">
    <property type="protein sequence ID" value="BAY54423.1"/>
    <property type="molecule type" value="Genomic_DNA"/>
</dbReference>
<evidence type="ECO:0000313" key="18">
    <source>
        <dbReference type="Proteomes" id="UP000217895"/>
    </source>
</evidence>
<comment type="catalytic activity">
    <reaction evidence="1 16">
        <text>(R)-pantothenate + ATP = (R)-4'-phosphopantothenate + ADP + H(+)</text>
        <dbReference type="Rhea" id="RHEA:16373"/>
        <dbReference type="ChEBI" id="CHEBI:10986"/>
        <dbReference type="ChEBI" id="CHEBI:15378"/>
        <dbReference type="ChEBI" id="CHEBI:29032"/>
        <dbReference type="ChEBI" id="CHEBI:30616"/>
        <dbReference type="ChEBI" id="CHEBI:456216"/>
        <dbReference type="EC" id="2.7.1.33"/>
    </reaction>
</comment>
<comment type="pathway">
    <text evidence="4 16">Cofactor biosynthesis; coenzyme A biosynthesis; CoA from (R)-pantothenate: step 1/5.</text>
</comment>
<dbReference type="InterPro" id="IPR004619">
    <property type="entry name" value="Type_III_PanK"/>
</dbReference>
<protein>
    <recommendedName>
        <fullName evidence="15 16">Type III pantothenate kinase</fullName>
        <ecNumber evidence="6 16">2.7.1.33</ecNumber>
    </recommendedName>
    <alternativeName>
        <fullName evidence="16">PanK-III</fullName>
    </alternativeName>
    <alternativeName>
        <fullName evidence="16">Pantothenic acid kinase</fullName>
    </alternativeName>
</protein>
<proteinExistence type="inferred from homology"/>
<keyword evidence="10 16" id="KW-0418">Kinase</keyword>
<keyword evidence="16" id="KW-0479">Metal-binding</keyword>
<evidence type="ECO:0000256" key="1">
    <source>
        <dbReference type="ARBA" id="ARBA00001206"/>
    </source>
</evidence>
<keyword evidence="8 16" id="KW-0808">Transferase</keyword>
<evidence type="ECO:0000256" key="15">
    <source>
        <dbReference type="ARBA" id="ARBA00040883"/>
    </source>
</evidence>
<comment type="subcellular location">
    <subcellularLocation>
        <location evidence="3 16">Cytoplasm</location>
    </subcellularLocation>
</comment>
<evidence type="ECO:0000256" key="11">
    <source>
        <dbReference type="ARBA" id="ARBA00022840"/>
    </source>
</evidence>
<evidence type="ECO:0000256" key="7">
    <source>
        <dbReference type="ARBA" id="ARBA00022490"/>
    </source>
</evidence>
<dbReference type="Pfam" id="PF03309">
    <property type="entry name" value="Pan_kinase"/>
    <property type="match status" value="1"/>
</dbReference>
<evidence type="ECO:0000256" key="5">
    <source>
        <dbReference type="ARBA" id="ARBA00011738"/>
    </source>
</evidence>